<reference evidence="1" key="1">
    <citation type="submission" date="2021-07" db="EMBL/GenBank/DDBJ databases">
        <authorList>
            <person name="Luelf R.H."/>
        </authorList>
    </citation>
    <scope>NUCLEOTIDE SEQUENCE</scope>
    <source>
        <strain evidence="1">TMW 2.2304</strain>
    </source>
</reference>
<gene>
    <name evidence="1" type="ORF">KZO87_08415</name>
</gene>
<organism evidence="1 2">
    <name type="scientific">Chromohalobacter moromii</name>
    <dbReference type="NCBI Taxonomy" id="2860329"/>
    <lineage>
        <taxon>Bacteria</taxon>
        <taxon>Pseudomonadati</taxon>
        <taxon>Pseudomonadota</taxon>
        <taxon>Gammaproteobacteria</taxon>
        <taxon>Oceanospirillales</taxon>
        <taxon>Halomonadaceae</taxon>
        <taxon>Chromohalobacter</taxon>
    </lineage>
</organism>
<dbReference type="AlphaFoldDB" id="A0A9X2X2Q9"/>
<evidence type="ECO:0000313" key="2">
    <source>
        <dbReference type="Proteomes" id="UP001145353"/>
    </source>
</evidence>
<keyword evidence="2" id="KW-1185">Reference proteome</keyword>
<evidence type="ECO:0000313" key="1">
    <source>
        <dbReference type="EMBL" id="MCT8505401.1"/>
    </source>
</evidence>
<reference evidence="1" key="2">
    <citation type="journal article" date="2022" name="Syst. Appl. Microbiol.">
        <title>Chromohalobacter moromii sp. nov., a moderately halophilic bacterium isolated from lupine-based moromi fermentation.</title>
        <authorList>
            <person name="Lulf R.H."/>
            <person name="Hilgarth M."/>
            <person name="Ehrmann M.A."/>
        </authorList>
    </citation>
    <scope>NUCLEOTIDE SEQUENCE</scope>
    <source>
        <strain evidence="1">TMW 2.2304</strain>
    </source>
</reference>
<dbReference type="EMBL" id="JAHXDE010000003">
    <property type="protein sequence ID" value="MCT8505401.1"/>
    <property type="molecule type" value="Genomic_DNA"/>
</dbReference>
<accession>A0A9X2X2Q9</accession>
<comment type="caution">
    <text evidence="1">The sequence shown here is derived from an EMBL/GenBank/DDBJ whole genome shotgun (WGS) entry which is preliminary data.</text>
</comment>
<proteinExistence type="predicted"/>
<dbReference type="Proteomes" id="UP001145353">
    <property type="component" value="Unassembled WGS sequence"/>
</dbReference>
<protein>
    <submittedName>
        <fullName evidence="1">Phage virion morphogenesis protein</fullName>
    </submittedName>
</protein>
<sequence>MPDVAPTFLEFGTDRIYGATHQYGDEDRGIAQREYLGFSDDDQANAAETLMDYLSELMEG</sequence>
<dbReference type="RefSeq" id="WP_418904329.1">
    <property type="nucleotide sequence ID" value="NZ_JAHXCZ010000003.1"/>
</dbReference>
<dbReference type="Pfam" id="PF05069">
    <property type="entry name" value="Phage_tail_S"/>
    <property type="match status" value="1"/>
</dbReference>
<name>A0A9X2X2Q9_9GAMM</name>
<dbReference type="InterPro" id="IPR006522">
    <property type="entry name" value="Phage_virion_morphogenesis"/>
</dbReference>